<organism evidence="2">
    <name type="scientific">Edaphobacter paludis</name>
    <dbReference type="NCBI Taxonomy" id="3035702"/>
    <lineage>
        <taxon>Bacteria</taxon>
        <taxon>Pseudomonadati</taxon>
        <taxon>Acidobacteriota</taxon>
        <taxon>Terriglobia</taxon>
        <taxon>Terriglobales</taxon>
        <taxon>Acidobacteriaceae</taxon>
        <taxon>Edaphobacter</taxon>
    </lineage>
</organism>
<evidence type="ECO:0000313" key="2">
    <source>
        <dbReference type="EMBL" id="XBH11854.1"/>
    </source>
</evidence>
<dbReference type="AlphaFoldDB" id="A0AAU7D254"/>
<feature type="domain" description="Flagella basal body P-ring formation protein FlgA SAF" evidence="1">
    <location>
        <begin position="91"/>
        <end position="158"/>
    </location>
</feature>
<name>A0AAU7D254_9BACT</name>
<dbReference type="RefSeq" id="WP_348269322.1">
    <property type="nucleotide sequence ID" value="NZ_CP121195.1"/>
</dbReference>
<dbReference type="InterPro" id="IPR017585">
    <property type="entry name" value="SAF_FlgA"/>
</dbReference>
<reference evidence="2" key="1">
    <citation type="submission" date="2023-03" db="EMBL/GenBank/DDBJ databases">
        <title>Edaphobacter sp.</title>
        <authorList>
            <person name="Huber K.J."/>
            <person name="Papendorf J."/>
            <person name="Pilke C."/>
            <person name="Bunk B."/>
            <person name="Sproeer C."/>
            <person name="Pester M."/>
        </authorList>
    </citation>
    <scope>NUCLEOTIDE SEQUENCE</scope>
    <source>
        <strain evidence="2">DSM 109920</strain>
    </source>
</reference>
<gene>
    <name evidence="2" type="ORF">P8936_09005</name>
</gene>
<protein>
    <submittedName>
        <fullName evidence="2">Flagella basal body P-ring formation protein FlgA</fullName>
    </submittedName>
</protein>
<evidence type="ECO:0000259" key="1">
    <source>
        <dbReference type="Pfam" id="PF13144"/>
    </source>
</evidence>
<dbReference type="Pfam" id="PF13144">
    <property type="entry name" value="ChapFlgA"/>
    <property type="match status" value="1"/>
</dbReference>
<keyword evidence="2" id="KW-0969">Cilium</keyword>
<proteinExistence type="predicted"/>
<dbReference type="EMBL" id="CP121195">
    <property type="protein sequence ID" value="XBH11854.1"/>
    <property type="molecule type" value="Genomic_DNA"/>
</dbReference>
<keyword evidence="2" id="KW-0282">Flagellum</keyword>
<accession>A0AAU7D254</accession>
<keyword evidence="2" id="KW-0966">Cell projection</keyword>
<sequence length="160" mass="17027">MASAAWAADCAATPAAAAKSAAKSTGAGSSHSSLPEGKGYRVTSVRWDPVMRQSWATIVSCAHPELPGISLRTDDTNHATHEVSAMVREDRSPVVRAGDIVAMWRQEDLLRIEVAGVAEQSGSVGETIRVRLLRRPGSNQSIEEQLSGVVRGRADVEIQP</sequence>
<dbReference type="Gene3D" id="2.30.30.760">
    <property type="match status" value="1"/>
</dbReference>